<dbReference type="EMBL" id="JAIZAY010000010">
    <property type="protein sequence ID" value="KAJ8034968.1"/>
    <property type="molecule type" value="Genomic_DNA"/>
</dbReference>
<reference evidence="9" key="1">
    <citation type="submission" date="2021-10" db="EMBL/GenBank/DDBJ databases">
        <title>Tropical sea cucumber genome reveals ecological adaptation and Cuvierian tubules defense mechanism.</title>
        <authorList>
            <person name="Chen T."/>
        </authorList>
    </citation>
    <scope>NUCLEOTIDE SEQUENCE</scope>
    <source>
        <strain evidence="9">Nanhai2018</strain>
        <tissue evidence="9">Muscle</tissue>
    </source>
</reference>
<keyword evidence="6" id="KW-0325">Glycoprotein</keyword>
<dbReference type="Proteomes" id="UP001152320">
    <property type="component" value="Chromosome 10"/>
</dbReference>
<dbReference type="OrthoDB" id="10012075at2759"/>
<protein>
    <recommendedName>
        <fullName evidence="11">Ig-like domain-containing protein</fullName>
    </recommendedName>
</protein>
<comment type="subcellular location">
    <subcellularLocation>
        <location evidence="1">Membrane</location>
    </subcellularLocation>
</comment>
<dbReference type="Gene3D" id="2.60.40.10">
    <property type="entry name" value="Immunoglobulins"/>
    <property type="match status" value="2"/>
</dbReference>
<keyword evidence="10" id="KW-1185">Reference proteome</keyword>
<dbReference type="PANTHER" id="PTHR23277:SF108">
    <property type="entry name" value="FASCICLIN-3"/>
    <property type="match status" value="1"/>
</dbReference>
<dbReference type="GO" id="GO:0016020">
    <property type="term" value="C:membrane"/>
    <property type="evidence" value="ECO:0007669"/>
    <property type="project" value="UniProtKB-SubCell"/>
</dbReference>
<feature type="chain" id="PRO_5040342712" description="Ig-like domain-containing protein" evidence="8">
    <location>
        <begin position="25"/>
        <end position="354"/>
    </location>
</feature>
<gene>
    <name evidence="9" type="ORF">HOLleu_22023</name>
</gene>
<keyword evidence="7" id="KW-0812">Transmembrane</keyword>
<evidence type="ECO:0000313" key="9">
    <source>
        <dbReference type="EMBL" id="KAJ8034968.1"/>
    </source>
</evidence>
<dbReference type="InterPro" id="IPR036179">
    <property type="entry name" value="Ig-like_dom_sf"/>
</dbReference>
<dbReference type="InterPro" id="IPR013783">
    <property type="entry name" value="Ig-like_fold"/>
</dbReference>
<feature type="signal peptide" evidence="8">
    <location>
        <begin position="1"/>
        <end position="24"/>
    </location>
</feature>
<keyword evidence="3" id="KW-0677">Repeat</keyword>
<evidence type="ECO:0000256" key="8">
    <source>
        <dbReference type="SAM" id="SignalP"/>
    </source>
</evidence>
<dbReference type="GO" id="GO:0007157">
    <property type="term" value="P:heterophilic cell-cell adhesion via plasma membrane cell adhesion molecules"/>
    <property type="evidence" value="ECO:0007669"/>
    <property type="project" value="TreeGrafter"/>
</dbReference>
<keyword evidence="5" id="KW-1015">Disulfide bond</keyword>
<dbReference type="SUPFAM" id="SSF48726">
    <property type="entry name" value="Immunoglobulin"/>
    <property type="match status" value="2"/>
</dbReference>
<dbReference type="GO" id="GO:0005912">
    <property type="term" value="C:adherens junction"/>
    <property type="evidence" value="ECO:0007669"/>
    <property type="project" value="TreeGrafter"/>
</dbReference>
<evidence type="ECO:0000256" key="1">
    <source>
        <dbReference type="ARBA" id="ARBA00004370"/>
    </source>
</evidence>
<comment type="caution">
    <text evidence="9">The sequence shown here is derived from an EMBL/GenBank/DDBJ whole genome shotgun (WGS) entry which is preliminary data.</text>
</comment>
<organism evidence="9 10">
    <name type="scientific">Holothuria leucospilota</name>
    <name type="common">Black long sea cucumber</name>
    <name type="synonym">Mertensiothuria leucospilota</name>
    <dbReference type="NCBI Taxonomy" id="206669"/>
    <lineage>
        <taxon>Eukaryota</taxon>
        <taxon>Metazoa</taxon>
        <taxon>Echinodermata</taxon>
        <taxon>Eleutherozoa</taxon>
        <taxon>Echinozoa</taxon>
        <taxon>Holothuroidea</taxon>
        <taxon>Aspidochirotacea</taxon>
        <taxon>Aspidochirotida</taxon>
        <taxon>Holothuriidae</taxon>
        <taxon>Holothuria</taxon>
    </lineage>
</organism>
<keyword evidence="2 8" id="KW-0732">Signal</keyword>
<accession>A0A9Q1BX59</accession>
<dbReference type="InterPro" id="IPR051427">
    <property type="entry name" value="Nectin/Nectin-like"/>
</dbReference>
<evidence type="ECO:0000313" key="10">
    <source>
        <dbReference type="Proteomes" id="UP001152320"/>
    </source>
</evidence>
<evidence type="ECO:0000256" key="2">
    <source>
        <dbReference type="ARBA" id="ARBA00022729"/>
    </source>
</evidence>
<evidence type="ECO:0000256" key="6">
    <source>
        <dbReference type="ARBA" id="ARBA00023180"/>
    </source>
</evidence>
<dbReference type="AlphaFoldDB" id="A0A9Q1BX59"/>
<evidence type="ECO:0000256" key="4">
    <source>
        <dbReference type="ARBA" id="ARBA00023136"/>
    </source>
</evidence>
<evidence type="ECO:0000256" key="5">
    <source>
        <dbReference type="ARBA" id="ARBA00023157"/>
    </source>
</evidence>
<evidence type="ECO:0000256" key="7">
    <source>
        <dbReference type="SAM" id="Phobius"/>
    </source>
</evidence>
<dbReference type="PANTHER" id="PTHR23277">
    <property type="entry name" value="NECTIN-RELATED"/>
    <property type="match status" value="1"/>
</dbReference>
<evidence type="ECO:0000256" key="3">
    <source>
        <dbReference type="ARBA" id="ARBA00022737"/>
    </source>
</evidence>
<sequence>MMRSNFSVWTLLVLMSFLFKNGDASTAVEPIYHFTALDVRLDCPLLEGPLIVWQETNVGEIIAINGTIFSTKAKYSNFDVSSKKSESSLTIHSAEMEDAGIYSCHNPTGKSHSFWLHMQNPPSLSISVNGIVVNTSIYVNENTEVIVECNATGADPPVSVSLAVDDEPLPLDEQIVNNHTHTAYASSRLTVKRSHREIECIDSGPKNSIYERIIYLNVTYPPNCTLNVVDVAAPKKENFSCECVANPEPTEYTFTADGKVIQKSASNMLWLGDKLPNGATNITCWGENGKLGFIIQGIYYDFGNEKDKGLPVGAIVVIAITVAGLLVGLIGLIVSKRRGRGDANGFEPVDLQPM</sequence>
<proteinExistence type="predicted"/>
<evidence type="ECO:0008006" key="11">
    <source>
        <dbReference type="Google" id="ProtNLM"/>
    </source>
</evidence>
<feature type="transmembrane region" description="Helical" evidence="7">
    <location>
        <begin position="312"/>
        <end position="334"/>
    </location>
</feature>
<keyword evidence="7" id="KW-1133">Transmembrane helix</keyword>
<dbReference type="GO" id="GO:0007156">
    <property type="term" value="P:homophilic cell adhesion via plasma membrane adhesion molecules"/>
    <property type="evidence" value="ECO:0007669"/>
    <property type="project" value="TreeGrafter"/>
</dbReference>
<dbReference type="CDD" id="cd00096">
    <property type="entry name" value="Ig"/>
    <property type="match status" value="1"/>
</dbReference>
<keyword evidence="4 7" id="KW-0472">Membrane</keyword>
<name>A0A9Q1BX59_HOLLE</name>